<keyword evidence="3" id="KW-1185">Reference proteome</keyword>
<dbReference type="InterPro" id="IPR021257">
    <property type="entry name" value="DUF2809"/>
</dbReference>
<evidence type="ECO:0000313" key="3">
    <source>
        <dbReference type="Proteomes" id="UP000642107"/>
    </source>
</evidence>
<sequence>MTRSPRSRARLAVVVVLLVPVGLAARLLPGTAGDVAGGLLYAAMLVVLCALVAPRARSVTLGAVAAALGVGIELLQLTGLPAALAETLPPARYVLGSTFVAADLVVAIIGAALAAAAESLVPRLRARTHPHAPDAAQSVPRQRQG</sequence>
<evidence type="ECO:0000313" key="2">
    <source>
        <dbReference type="EMBL" id="MBD9698004.1"/>
    </source>
</evidence>
<feature type="transmembrane region" description="Helical" evidence="1">
    <location>
        <begin position="34"/>
        <end position="53"/>
    </location>
</feature>
<organism evidence="2 3">
    <name type="scientific">Flavimobilis rhizosphaerae</name>
    <dbReference type="NCBI Taxonomy" id="2775421"/>
    <lineage>
        <taxon>Bacteria</taxon>
        <taxon>Bacillati</taxon>
        <taxon>Actinomycetota</taxon>
        <taxon>Actinomycetes</taxon>
        <taxon>Micrococcales</taxon>
        <taxon>Jonesiaceae</taxon>
        <taxon>Flavimobilis</taxon>
    </lineage>
</organism>
<dbReference type="EMBL" id="JACZDF010000001">
    <property type="protein sequence ID" value="MBD9698004.1"/>
    <property type="molecule type" value="Genomic_DNA"/>
</dbReference>
<accession>A0ABR9DM34</accession>
<evidence type="ECO:0000256" key="1">
    <source>
        <dbReference type="SAM" id="Phobius"/>
    </source>
</evidence>
<dbReference type="RefSeq" id="WP_192276749.1">
    <property type="nucleotide sequence ID" value="NZ_JACZDF010000001.1"/>
</dbReference>
<keyword evidence="1" id="KW-0472">Membrane</keyword>
<reference evidence="2 3" key="1">
    <citation type="submission" date="2020-09" db="EMBL/GenBank/DDBJ databases">
        <title>Flavimobilis rhizosphaerae sp. nov., isolated from rhizosphere soil of Spartina alterniflora.</title>
        <authorList>
            <person name="Hanqin C."/>
        </authorList>
    </citation>
    <scope>NUCLEOTIDE SEQUENCE [LARGE SCALE GENOMIC DNA]</scope>
    <source>
        <strain evidence="2 3">GY 10621</strain>
    </source>
</reference>
<proteinExistence type="predicted"/>
<protein>
    <submittedName>
        <fullName evidence="2">DUF2809 domain-containing protein</fullName>
    </submittedName>
</protein>
<feature type="transmembrane region" description="Helical" evidence="1">
    <location>
        <begin position="60"/>
        <end position="81"/>
    </location>
</feature>
<name>A0ABR9DM34_9MICO</name>
<keyword evidence="1" id="KW-1133">Transmembrane helix</keyword>
<feature type="transmembrane region" description="Helical" evidence="1">
    <location>
        <begin position="93"/>
        <end position="117"/>
    </location>
</feature>
<gene>
    <name evidence="2" type="ORF">IGS67_00630</name>
</gene>
<comment type="caution">
    <text evidence="2">The sequence shown here is derived from an EMBL/GenBank/DDBJ whole genome shotgun (WGS) entry which is preliminary data.</text>
</comment>
<dbReference type="Proteomes" id="UP000642107">
    <property type="component" value="Unassembled WGS sequence"/>
</dbReference>
<dbReference type="Pfam" id="PF10990">
    <property type="entry name" value="DUF2809"/>
    <property type="match status" value="1"/>
</dbReference>
<keyword evidence="1" id="KW-0812">Transmembrane</keyword>